<name>A0ABN1TJX6_9ACTN</name>
<keyword evidence="4" id="KW-1185">Reference proteome</keyword>
<feature type="chain" id="PRO_5047041113" description="DUF5666 domain-containing protein" evidence="2">
    <location>
        <begin position="19"/>
        <end position="310"/>
    </location>
</feature>
<feature type="signal peptide" evidence="2">
    <location>
        <begin position="1"/>
        <end position="18"/>
    </location>
</feature>
<evidence type="ECO:0000256" key="1">
    <source>
        <dbReference type="SAM" id="MobiDB-lite"/>
    </source>
</evidence>
<feature type="compositionally biased region" description="Low complexity" evidence="1">
    <location>
        <begin position="28"/>
        <end position="48"/>
    </location>
</feature>
<gene>
    <name evidence="3" type="ORF">GCM10009668_02170</name>
</gene>
<evidence type="ECO:0000313" key="3">
    <source>
        <dbReference type="EMBL" id="GAA1091021.1"/>
    </source>
</evidence>
<feature type="compositionally biased region" description="Gly residues" evidence="1">
    <location>
        <begin position="147"/>
        <end position="157"/>
    </location>
</feature>
<dbReference type="RefSeq" id="WP_343990430.1">
    <property type="nucleotide sequence ID" value="NZ_BAAALG010000001.1"/>
</dbReference>
<protein>
    <recommendedName>
        <fullName evidence="5">DUF5666 domain-containing protein</fullName>
    </recommendedName>
</protein>
<feature type="compositionally biased region" description="Low complexity" evidence="1">
    <location>
        <begin position="213"/>
        <end position="227"/>
    </location>
</feature>
<feature type="region of interest" description="Disordered" evidence="1">
    <location>
        <begin position="281"/>
        <end position="310"/>
    </location>
</feature>
<sequence length="310" mass="29494">MKLIRTALIAAAMCVALAGCGDDDELTDVSTSSSQAQSEGSESGQDEASLNRASGEVAEVSGSTAQVQGDGSQVAVTWTEATTFTAEQVGTLADLEVGSCVMVASAASSDGTGTESADGTDASAAQAIAAGTVRVISAGADGCTMPGGLGAGSGGPGDGERPSGMPSDLPSDLPEGEGGPGGAPGGRGQIGEITAVGTDGFTLVSSMPLPGDGTQESGGSTTGEPSTVDVTVADDTVITVTVDADADAVTVGSCVNADGERSGTGTLTATTVAVTQQVDGSCQRGFGGGRPGGAAGPGGSDDDDTDGSAS</sequence>
<comment type="caution">
    <text evidence="3">The sequence shown here is derived from an EMBL/GenBank/DDBJ whole genome shotgun (WGS) entry which is preliminary data.</text>
</comment>
<dbReference type="PROSITE" id="PS51257">
    <property type="entry name" value="PROKAR_LIPOPROTEIN"/>
    <property type="match status" value="1"/>
</dbReference>
<evidence type="ECO:0000313" key="4">
    <source>
        <dbReference type="Proteomes" id="UP001501581"/>
    </source>
</evidence>
<evidence type="ECO:0008006" key="5">
    <source>
        <dbReference type="Google" id="ProtNLM"/>
    </source>
</evidence>
<feature type="region of interest" description="Disordered" evidence="1">
    <location>
        <begin position="25"/>
        <end position="71"/>
    </location>
</feature>
<feature type="compositionally biased region" description="Gly residues" evidence="1">
    <location>
        <begin position="285"/>
        <end position="299"/>
    </location>
</feature>
<dbReference type="Proteomes" id="UP001501581">
    <property type="component" value="Unassembled WGS sequence"/>
</dbReference>
<keyword evidence="2" id="KW-0732">Signal</keyword>
<accession>A0ABN1TJX6</accession>
<feature type="compositionally biased region" description="Polar residues" evidence="1">
    <location>
        <begin position="61"/>
        <end position="71"/>
    </location>
</feature>
<feature type="compositionally biased region" description="Gly residues" evidence="1">
    <location>
        <begin position="176"/>
        <end position="189"/>
    </location>
</feature>
<evidence type="ECO:0000256" key="2">
    <source>
        <dbReference type="SAM" id="SignalP"/>
    </source>
</evidence>
<feature type="compositionally biased region" description="Acidic residues" evidence="1">
    <location>
        <begin position="300"/>
        <end position="310"/>
    </location>
</feature>
<organism evidence="3 4">
    <name type="scientific">Nocardioides dubius</name>
    <dbReference type="NCBI Taxonomy" id="317019"/>
    <lineage>
        <taxon>Bacteria</taxon>
        <taxon>Bacillati</taxon>
        <taxon>Actinomycetota</taxon>
        <taxon>Actinomycetes</taxon>
        <taxon>Propionibacteriales</taxon>
        <taxon>Nocardioidaceae</taxon>
        <taxon>Nocardioides</taxon>
    </lineage>
</organism>
<feature type="region of interest" description="Disordered" evidence="1">
    <location>
        <begin position="205"/>
        <end position="227"/>
    </location>
</feature>
<feature type="region of interest" description="Disordered" evidence="1">
    <location>
        <begin position="147"/>
        <end position="192"/>
    </location>
</feature>
<dbReference type="EMBL" id="BAAALG010000001">
    <property type="protein sequence ID" value="GAA1091021.1"/>
    <property type="molecule type" value="Genomic_DNA"/>
</dbReference>
<proteinExistence type="predicted"/>
<reference evidence="3 4" key="1">
    <citation type="journal article" date="2019" name="Int. J. Syst. Evol. Microbiol.">
        <title>The Global Catalogue of Microorganisms (GCM) 10K type strain sequencing project: providing services to taxonomists for standard genome sequencing and annotation.</title>
        <authorList>
            <consortium name="The Broad Institute Genomics Platform"/>
            <consortium name="The Broad Institute Genome Sequencing Center for Infectious Disease"/>
            <person name="Wu L."/>
            <person name="Ma J."/>
        </authorList>
    </citation>
    <scope>NUCLEOTIDE SEQUENCE [LARGE SCALE GENOMIC DNA]</scope>
    <source>
        <strain evidence="3 4">JCM 13008</strain>
    </source>
</reference>